<dbReference type="Pfam" id="PF05047">
    <property type="entry name" value="L51_S25_CI-B8"/>
    <property type="match status" value="1"/>
</dbReference>
<reference evidence="8" key="1">
    <citation type="submission" date="2017-08" db="EMBL/GenBank/DDBJ databases">
        <authorList>
            <person name="Polle J.E."/>
            <person name="Barry K."/>
            <person name="Cushman J."/>
            <person name="Schmutz J."/>
            <person name="Tran D."/>
            <person name="Hathwaick L.T."/>
            <person name="Yim W.C."/>
            <person name="Jenkins J."/>
            <person name="Mckie-Krisberg Z.M."/>
            <person name="Prochnik S."/>
            <person name="Lindquist E."/>
            <person name="Dockter R.B."/>
            <person name="Adam C."/>
            <person name="Molina H."/>
            <person name="Bunkerborg J."/>
            <person name="Jin E."/>
            <person name="Buchheim M."/>
            <person name="Magnuson J."/>
        </authorList>
    </citation>
    <scope>NUCLEOTIDE SEQUENCE</scope>
    <source>
        <strain evidence="8">CCAP 19/18</strain>
    </source>
</reference>
<dbReference type="Proteomes" id="UP000815325">
    <property type="component" value="Unassembled WGS sequence"/>
</dbReference>
<comment type="similarity">
    <text evidence="2">Belongs to the mitochondrion-specific ribosomal protein mL43 family.</text>
</comment>
<dbReference type="PANTHER" id="PTHR21396:SF2">
    <property type="entry name" value="LARGE RIBOSOMAL SUBUNIT PROTEIN ML43"/>
    <property type="match status" value="1"/>
</dbReference>
<keyword evidence="9" id="KW-1185">Reference proteome</keyword>
<dbReference type="SMART" id="SM00916">
    <property type="entry name" value="L51_S25_CI-B8"/>
    <property type="match status" value="1"/>
</dbReference>
<evidence type="ECO:0000256" key="3">
    <source>
        <dbReference type="ARBA" id="ARBA00022980"/>
    </source>
</evidence>
<evidence type="ECO:0000256" key="1">
    <source>
        <dbReference type="ARBA" id="ARBA00004173"/>
    </source>
</evidence>
<evidence type="ECO:0000259" key="7">
    <source>
        <dbReference type="SMART" id="SM00916"/>
    </source>
</evidence>
<proteinExistence type="inferred from homology"/>
<dbReference type="SUPFAM" id="SSF52833">
    <property type="entry name" value="Thioredoxin-like"/>
    <property type="match status" value="1"/>
</dbReference>
<evidence type="ECO:0000256" key="2">
    <source>
        <dbReference type="ARBA" id="ARBA00006073"/>
    </source>
</evidence>
<comment type="caution">
    <text evidence="8">The sequence shown here is derived from an EMBL/GenBank/DDBJ whole genome shotgun (WGS) entry which is preliminary data.</text>
</comment>
<feature type="domain" description="Ribosomal protein/NADH dehydrogenase" evidence="7">
    <location>
        <begin position="18"/>
        <end position="93"/>
    </location>
</feature>
<keyword evidence="3" id="KW-0689">Ribosomal protein</keyword>
<name>A0ABQ7H7S8_DUNSA</name>
<dbReference type="Gene3D" id="3.40.30.10">
    <property type="entry name" value="Glutaredoxin"/>
    <property type="match status" value="1"/>
</dbReference>
<organism evidence="8 9">
    <name type="scientific">Dunaliella salina</name>
    <name type="common">Green alga</name>
    <name type="synonym">Protococcus salinus</name>
    <dbReference type="NCBI Taxonomy" id="3046"/>
    <lineage>
        <taxon>Eukaryota</taxon>
        <taxon>Viridiplantae</taxon>
        <taxon>Chlorophyta</taxon>
        <taxon>core chlorophytes</taxon>
        <taxon>Chlorophyceae</taxon>
        <taxon>CS clade</taxon>
        <taxon>Chlamydomonadales</taxon>
        <taxon>Dunaliellaceae</taxon>
        <taxon>Dunaliella</taxon>
    </lineage>
</organism>
<dbReference type="InterPro" id="IPR036249">
    <property type="entry name" value="Thioredoxin-like_sf"/>
</dbReference>
<dbReference type="InterPro" id="IPR039927">
    <property type="entry name" value="Ribosomal_mL43"/>
</dbReference>
<accession>A0ABQ7H7S8</accession>
<gene>
    <name evidence="8" type="ORF">DUNSADRAFT_3944</name>
</gene>
<dbReference type="EMBL" id="MU069452">
    <property type="protein sequence ID" value="KAF5842917.1"/>
    <property type="molecule type" value="Genomic_DNA"/>
</dbReference>
<comment type="subcellular location">
    <subcellularLocation>
        <location evidence="1">Mitochondrion</location>
    </subcellularLocation>
</comment>
<evidence type="ECO:0000256" key="6">
    <source>
        <dbReference type="ARBA" id="ARBA00035188"/>
    </source>
</evidence>
<sequence>MSKYGVFSLSKLVLQYSHTGGSSRGIRAYIETSLPKLKADNPQLKLSCTGRNNPAIHPQLYAAYRNGRRKSVCVKNYQPAEIHTAINWLKDSHGRGQEDKVIGKRQLSRNPSIQGMWSPAAFPDVLQQTNAARLQMMAGKQ</sequence>
<evidence type="ECO:0000256" key="4">
    <source>
        <dbReference type="ARBA" id="ARBA00023128"/>
    </source>
</evidence>
<dbReference type="InterPro" id="IPR007741">
    <property type="entry name" value="Ribosomal_mL43/mS25/NADH_DH"/>
</dbReference>
<keyword evidence="4" id="KW-0496">Mitochondrion</keyword>
<keyword evidence="5" id="KW-0687">Ribonucleoprotein</keyword>
<protein>
    <recommendedName>
        <fullName evidence="6">Large ribosomal subunit protein mL43</fullName>
    </recommendedName>
</protein>
<evidence type="ECO:0000313" key="9">
    <source>
        <dbReference type="Proteomes" id="UP000815325"/>
    </source>
</evidence>
<dbReference type="PANTHER" id="PTHR21396">
    <property type="entry name" value="39S RIBOSOMAL PROTEIN L43"/>
    <property type="match status" value="1"/>
</dbReference>
<evidence type="ECO:0000256" key="5">
    <source>
        <dbReference type="ARBA" id="ARBA00023274"/>
    </source>
</evidence>
<evidence type="ECO:0000313" key="8">
    <source>
        <dbReference type="EMBL" id="KAF5842917.1"/>
    </source>
</evidence>